<feature type="compositionally biased region" description="Basic and acidic residues" evidence="1">
    <location>
        <begin position="105"/>
        <end position="118"/>
    </location>
</feature>
<feature type="region of interest" description="Disordered" evidence="1">
    <location>
        <begin position="32"/>
        <end position="118"/>
    </location>
</feature>
<evidence type="ECO:0000313" key="3">
    <source>
        <dbReference type="Proteomes" id="UP001240171"/>
    </source>
</evidence>
<gene>
    <name evidence="2" type="ORF">Q5741_14175</name>
</gene>
<proteinExistence type="predicted"/>
<dbReference type="Proteomes" id="UP001240171">
    <property type="component" value="Unassembled WGS sequence"/>
</dbReference>
<dbReference type="EMBL" id="JAUQTB010000008">
    <property type="protein sequence ID" value="MDO7907552.1"/>
    <property type="molecule type" value="Genomic_DNA"/>
</dbReference>
<sequence>MSTEKTSYGVELYGVQSPWDQMDNPLAASFNESVSGAEEVPPRTATKTRPDQAASTGAGAPVYSVTEAGDTEFGGEFADDDHKSLWQDHQDESTGPNSLMSSWSGRDETHRMFKRSYE</sequence>
<evidence type="ECO:0000313" key="2">
    <source>
        <dbReference type="EMBL" id="MDO7907552.1"/>
    </source>
</evidence>
<keyword evidence="3" id="KW-1185">Reference proteome</keyword>
<dbReference type="RefSeq" id="WP_305024764.1">
    <property type="nucleotide sequence ID" value="NZ_JAUQTB010000008.1"/>
</dbReference>
<reference evidence="2 3" key="1">
    <citation type="submission" date="2023-07" db="EMBL/GenBank/DDBJ databases">
        <title>Paenibacillus sp. JX-17 nov. isolated from soil.</title>
        <authorList>
            <person name="Wan Y."/>
            <person name="Liu B."/>
        </authorList>
    </citation>
    <scope>NUCLEOTIDE SEQUENCE [LARGE SCALE GENOMIC DNA]</scope>
    <source>
        <strain evidence="2 3">JX-17</strain>
    </source>
</reference>
<organism evidence="2 3">
    <name type="scientific">Paenibacillus lacisoli</name>
    <dbReference type="NCBI Taxonomy" id="3064525"/>
    <lineage>
        <taxon>Bacteria</taxon>
        <taxon>Bacillati</taxon>
        <taxon>Bacillota</taxon>
        <taxon>Bacilli</taxon>
        <taxon>Bacillales</taxon>
        <taxon>Paenibacillaceae</taxon>
        <taxon>Paenibacillus</taxon>
    </lineage>
</organism>
<feature type="compositionally biased region" description="Basic and acidic residues" evidence="1">
    <location>
        <begin position="80"/>
        <end position="92"/>
    </location>
</feature>
<feature type="compositionally biased region" description="Polar residues" evidence="1">
    <location>
        <begin position="93"/>
        <end position="104"/>
    </location>
</feature>
<accession>A0ABT9CE82</accession>
<protein>
    <submittedName>
        <fullName evidence="2">Uncharacterized protein</fullName>
    </submittedName>
</protein>
<comment type="caution">
    <text evidence="2">The sequence shown here is derived from an EMBL/GenBank/DDBJ whole genome shotgun (WGS) entry which is preliminary data.</text>
</comment>
<name>A0ABT9CE82_9BACL</name>
<evidence type="ECO:0000256" key="1">
    <source>
        <dbReference type="SAM" id="MobiDB-lite"/>
    </source>
</evidence>